<reference evidence="3 6" key="1">
    <citation type="submission" date="2023-07" db="EMBL/GenBank/DDBJ databases">
        <authorList>
            <person name="Peeters C."/>
        </authorList>
    </citation>
    <scope>NUCLEOTIDE SEQUENCE</scope>
    <source>
        <strain evidence="4 6">R-77569</strain>
        <strain evidence="3">R-77591</strain>
    </source>
</reference>
<organism evidence="3 5">
    <name type="scientific">Ralstonia mannitolilytica</name>
    <dbReference type="NCBI Taxonomy" id="105219"/>
    <lineage>
        <taxon>Bacteria</taxon>
        <taxon>Pseudomonadati</taxon>
        <taxon>Pseudomonadota</taxon>
        <taxon>Betaproteobacteria</taxon>
        <taxon>Burkholderiales</taxon>
        <taxon>Burkholderiaceae</taxon>
        <taxon>Ralstonia</taxon>
    </lineage>
</organism>
<dbReference type="PROSITE" id="PS51257">
    <property type="entry name" value="PROKAR_LIPOPROTEIN"/>
    <property type="match status" value="1"/>
</dbReference>
<dbReference type="Pfam" id="PF13590">
    <property type="entry name" value="DUF4136"/>
    <property type="match status" value="1"/>
</dbReference>
<sequence>MWKWNKTSGVWPMAGALLAASLLAGCASTVTSQVTAFRQPGWSDTPPRTYAFERSPAQQNDLERQTYEAWTSDQLAAHGFTSAPRGNARYLVRVEYSTATRLVQVRQPVYPDPYWGPGPWGPWRSPWGPWGPWGPQYVESNVQVPFYTYHAEIDEAATGKRVYQVTAQTQGGDGSLTAVMPYLIRSAFANFPAPNAQPILVELPVDPSVKPASK</sequence>
<evidence type="ECO:0000259" key="2">
    <source>
        <dbReference type="Pfam" id="PF13590"/>
    </source>
</evidence>
<dbReference type="Gene3D" id="3.30.160.670">
    <property type="match status" value="1"/>
</dbReference>
<feature type="domain" description="DUF4136" evidence="2">
    <location>
        <begin position="48"/>
        <end position="192"/>
    </location>
</feature>
<keyword evidence="1" id="KW-0732">Signal</keyword>
<dbReference type="AlphaFoldDB" id="A0AAD2EEC0"/>
<dbReference type="EMBL" id="CATVXE010000002">
    <property type="protein sequence ID" value="CAJ0680047.1"/>
    <property type="molecule type" value="Genomic_DNA"/>
</dbReference>
<dbReference type="RefSeq" id="WP_063391463.1">
    <property type="nucleotide sequence ID" value="NZ_CATVWW010000001.1"/>
</dbReference>
<evidence type="ECO:0000313" key="6">
    <source>
        <dbReference type="Proteomes" id="UP001190452"/>
    </source>
</evidence>
<evidence type="ECO:0000313" key="5">
    <source>
        <dbReference type="Proteomes" id="UP001190002"/>
    </source>
</evidence>
<feature type="chain" id="PRO_5041975381" description="DUF4136 domain-containing protein" evidence="1">
    <location>
        <begin position="33"/>
        <end position="214"/>
    </location>
</feature>
<name>A0AAD2EEC0_9RALS</name>
<feature type="signal peptide" evidence="1">
    <location>
        <begin position="1"/>
        <end position="32"/>
    </location>
</feature>
<proteinExistence type="predicted"/>
<comment type="caution">
    <text evidence="3">The sequence shown here is derived from an EMBL/GenBank/DDBJ whole genome shotgun (WGS) entry which is preliminary data.</text>
</comment>
<protein>
    <recommendedName>
        <fullName evidence="2">DUF4136 domain-containing protein</fullName>
    </recommendedName>
</protein>
<dbReference type="EMBL" id="CAUDKV010000003">
    <property type="protein sequence ID" value="CAJ0856381.1"/>
    <property type="molecule type" value="Genomic_DNA"/>
</dbReference>
<gene>
    <name evidence="4" type="ORF">R77569_00971</name>
    <name evidence="3" type="ORF">R77591_00642</name>
</gene>
<dbReference type="Proteomes" id="UP001190002">
    <property type="component" value="Unassembled WGS sequence"/>
</dbReference>
<evidence type="ECO:0000256" key="1">
    <source>
        <dbReference type="SAM" id="SignalP"/>
    </source>
</evidence>
<evidence type="ECO:0000313" key="4">
    <source>
        <dbReference type="EMBL" id="CAJ0856381.1"/>
    </source>
</evidence>
<accession>A0AAD2EEC0</accession>
<evidence type="ECO:0000313" key="3">
    <source>
        <dbReference type="EMBL" id="CAJ0680047.1"/>
    </source>
</evidence>
<dbReference type="InterPro" id="IPR025411">
    <property type="entry name" value="DUF4136"/>
</dbReference>
<keyword evidence="6" id="KW-1185">Reference proteome</keyword>
<dbReference type="Proteomes" id="UP001190452">
    <property type="component" value="Unassembled WGS sequence"/>
</dbReference>